<evidence type="ECO:0000313" key="3">
    <source>
        <dbReference type="Proteomes" id="UP001178508"/>
    </source>
</evidence>
<gene>
    <name evidence="2" type="ORF">XNOV1_A002970</name>
</gene>
<keyword evidence="1" id="KW-0732">Signal</keyword>
<reference evidence="2" key="1">
    <citation type="submission" date="2023-08" db="EMBL/GenBank/DDBJ databases">
        <authorList>
            <person name="Alioto T."/>
            <person name="Alioto T."/>
            <person name="Gomez Garrido J."/>
        </authorList>
    </citation>
    <scope>NUCLEOTIDE SEQUENCE</scope>
</reference>
<evidence type="ECO:0000313" key="2">
    <source>
        <dbReference type="EMBL" id="CAJ1059860.1"/>
    </source>
</evidence>
<feature type="signal peptide" evidence="1">
    <location>
        <begin position="1"/>
        <end position="19"/>
    </location>
</feature>
<dbReference type="AlphaFoldDB" id="A0AAV1FFS4"/>
<keyword evidence="3" id="KW-1185">Reference proteome</keyword>
<organism evidence="2 3">
    <name type="scientific">Xyrichtys novacula</name>
    <name type="common">Pearly razorfish</name>
    <name type="synonym">Hemipteronotus novacula</name>
    <dbReference type="NCBI Taxonomy" id="13765"/>
    <lineage>
        <taxon>Eukaryota</taxon>
        <taxon>Metazoa</taxon>
        <taxon>Chordata</taxon>
        <taxon>Craniata</taxon>
        <taxon>Vertebrata</taxon>
        <taxon>Euteleostomi</taxon>
        <taxon>Actinopterygii</taxon>
        <taxon>Neopterygii</taxon>
        <taxon>Teleostei</taxon>
        <taxon>Neoteleostei</taxon>
        <taxon>Acanthomorphata</taxon>
        <taxon>Eupercaria</taxon>
        <taxon>Labriformes</taxon>
        <taxon>Labridae</taxon>
        <taxon>Xyrichtys</taxon>
    </lineage>
</organism>
<dbReference type="EMBL" id="OY660870">
    <property type="protein sequence ID" value="CAJ1059860.1"/>
    <property type="molecule type" value="Genomic_DNA"/>
</dbReference>
<name>A0AAV1FFS4_XYRNO</name>
<protein>
    <submittedName>
        <fullName evidence="2">Uncharacterized protein</fullName>
    </submittedName>
</protein>
<dbReference type="Proteomes" id="UP001178508">
    <property type="component" value="Chromosome 7"/>
</dbReference>
<accession>A0AAV1FFS4</accession>
<feature type="chain" id="PRO_5043404482" evidence="1">
    <location>
        <begin position="20"/>
        <end position="115"/>
    </location>
</feature>
<evidence type="ECO:0000256" key="1">
    <source>
        <dbReference type="SAM" id="SignalP"/>
    </source>
</evidence>
<sequence length="115" mass="13009">MFYQSVVASVLFYAAVCWGGSIKHKDARRLNKLVKKAGSVVGLKLDSVEDVVERSTLRKVETILKNMDHPLHNTLMDQRANGGGRLLSLRCRTERFRRSFLPTAIRLYNSCVNSV</sequence>
<proteinExistence type="predicted"/>